<dbReference type="RefSeq" id="WP_191267896.1">
    <property type="nucleotide sequence ID" value="NZ_BMXJ01000001.1"/>
</dbReference>
<dbReference type="Pfam" id="PF18130">
    <property type="entry name" value="ATPgrasp_N"/>
    <property type="match status" value="1"/>
</dbReference>
<keyword evidence="3 4" id="KW-0067">ATP-binding</keyword>
<dbReference type="Proteomes" id="UP000598217">
    <property type="component" value="Unassembled WGS sequence"/>
</dbReference>
<evidence type="ECO:0000313" key="6">
    <source>
        <dbReference type="EMBL" id="MBE1460762.1"/>
    </source>
</evidence>
<keyword evidence="2 4" id="KW-0547">Nucleotide-binding</keyword>
<dbReference type="Pfam" id="PF13535">
    <property type="entry name" value="ATP-grasp_4"/>
    <property type="match status" value="1"/>
</dbReference>
<accession>A0ABR9HP10</accession>
<evidence type="ECO:0000313" key="7">
    <source>
        <dbReference type="Proteomes" id="UP000598217"/>
    </source>
</evidence>
<proteinExistence type="predicted"/>
<dbReference type="InterPro" id="IPR011761">
    <property type="entry name" value="ATP-grasp"/>
</dbReference>
<comment type="caution">
    <text evidence="6">The sequence shown here is derived from an EMBL/GenBank/DDBJ whole genome shotgun (WGS) entry which is preliminary data.</text>
</comment>
<keyword evidence="7" id="KW-1185">Reference proteome</keyword>
<protein>
    <submittedName>
        <fullName evidence="6">Biotin carboxylase</fullName>
    </submittedName>
</protein>
<evidence type="ECO:0000259" key="5">
    <source>
        <dbReference type="PROSITE" id="PS50975"/>
    </source>
</evidence>
<dbReference type="PROSITE" id="PS50975">
    <property type="entry name" value="ATP_GRASP"/>
    <property type="match status" value="1"/>
</dbReference>
<dbReference type="InterPro" id="IPR041472">
    <property type="entry name" value="BL00235/CARNS1_N"/>
</dbReference>
<evidence type="ECO:0000256" key="3">
    <source>
        <dbReference type="ARBA" id="ARBA00022840"/>
    </source>
</evidence>
<dbReference type="PANTHER" id="PTHR43585">
    <property type="entry name" value="FUMIPYRROLE BIOSYNTHESIS PROTEIN C"/>
    <property type="match status" value="1"/>
</dbReference>
<reference evidence="6 7" key="1">
    <citation type="submission" date="2020-10" db="EMBL/GenBank/DDBJ databases">
        <title>Sequencing the genomes of 1000 actinobacteria strains.</title>
        <authorList>
            <person name="Klenk H.-P."/>
        </authorList>
    </citation>
    <scope>NUCLEOTIDE SEQUENCE [LARGE SCALE GENOMIC DNA]</scope>
    <source>
        <strain evidence="6 7">DSM 45157</strain>
    </source>
</reference>
<sequence length="410" mass="43271">MTPGHRPVVAVVSGTASLVRAAHDLGVDVVLVHAGAAPAPQVLERVESAVAVAELSDHEALHAALEPFHRVRRFARVLSLTENGLLPAAVVGDRLGVPGNPSRAVRLLKDKRRMRDLLNARGLSPVRARPVSSSADLAAFLGEVDGPVVLKPATGAGSHAVLRVDLPGEAEDAWRRFTDEGGGDPVAEEYLAGPEISVECFSHEGRHVAVTTTDKHLLGNLVEAGHTVPSSLAAEEVDRAVNLVRDFLDLVGLREGPSHTELRITVAGPRIIESHNRIGGDKIRELVRRAHGVDLVRLTVGAALGLLPPLTEPPPAHGGAAVRFLTPAPGLVRSVELPRFEDSRTTVSVDVGPGDRVKSVRRSEDRSGYVLAEGADAAEAARVCERAAALVRIGTVPDRAEEAEPCAMPS</sequence>
<keyword evidence="1" id="KW-0436">Ligase</keyword>
<dbReference type="EMBL" id="JADBDY010000001">
    <property type="protein sequence ID" value="MBE1460762.1"/>
    <property type="molecule type" value="Genomic_DNA"/>
</dbReference>
<dbReference type="Gene3D" id="3.40.50.20">
    <property type="match status" value="1"/>
</dbReference>
<feature type="domain" description="ATP-grasp" evidence="5">
    <location>
        <begin position="115"/>
        <end position="304"/>
    </location>
</feature>
<dbReference type="PANTHER" id="PTHR43585:SF2">
    <property type="entry name" value="ATP-GRASP ENZYME FSQD"/>
    <property type="match status" value="1"/>
</dbReference>
<dbReference type="Gene3D" id="3.30.470.20">
    <property type="entry name" value="ATP-grasp fold, B domain"/>
    <property type="match status" value="1"/>
</dbReference>
<dbReference type="SUPFAM" id="SSF56059">
    <property type="entry name" value="Glutathione synthetase ATP-binding domain-like"/>
    <property type="match status" value="1"/>
</dbReference>
<evidence type="ECO:0000256" key="4">
    <source>
        <dbReference type="PROSITE-ProRule" id="PRU00409"/>
    </source>
</evidence>
<name>A0ABR9HP10_9ACTN</name>
<gene>
    <name evidence="6" type="ORF">H4W79_004976</name>
</gene>
<evidence type="ECO:0000256" key="1">
    <source>
        <dbReference type="ARBA" id="ARBA00022598"/>
    </source>
</evidence>
<organism evidence="6 7">
    <name type="scientific">Nocardiopsis terrae</name>
    <dbReference type="NCBI Taxonomy" id="372655"/>
    <lineage>
        <taxon>Bacteria</taxon>
        <taxon>Bacillati</taxon>
        <taxon>Actinomycetota</taxon>
        <taxon>Actinomycetes</taxon>
        <taxon>Streptosporangiales</taxon>
        <taxon>Nocardiopsidaceae</taxon>
        <taxon>Nocardiopsis</taxon>
    </lineage>
</organism>
<dbReference type="InterPro" id="IPR040570">
    <property type="entry name" value="LAL_C2"/>
</dbReference>
<dbReference type="InterPro" id="IPR052032">
    <property type="entry name" value="ATP-dep_AA_Ligase"/>
</dbReference>
<evidence type="ECO:0000256" key="2">
    <source>
        <dbReference type="ARBA" id="ARBA00022741"/>
    </source>
</evidence>
<dbReference type="Pfam" id="PF18603">
    <property type="entry name" value="LAL_C2"/>
    <property type="match status" value="1"/>
</dbReference>